<feature type="active site" description="Proton donor" evidence="12">
    <location>
        <position position="397"/>
    </location>
</feature>
<dbReference type="SUPFAM" id="SSF48371">
    <property type="entry name" value="ARM repeat"/>
    <property type="match status" value="1"/>
</dbReference>
<evidence type="ECO:0000256" key="7">
    <source>
        <dbReference type="ARBA" id="ARBA00022670"/>
    </source>
</evidence>
<dbReference type="InterPro" id="IPR027268">
    <property type="entry name" value="Peptidase_M4/M1_CTD_sf"/>
</dbReference>
<evidence type="ECO:0000256" key="10">
    <source>
        <dbReference type="ARBA" id="ARBA00022833"/>
    </source>
</evidence>
<dbReference type="AlphaFoldDB" id="A0A9D7SBL4"/>
<accession>A0A9D7SBL4</accession>
<dbReference type="InterPro" id="IPR015211">
    <property type="entry name" value="Peptidase_M1_C"/>
</dbReference>
<dbReference type="FunFam" id="3.30.2010.30:FF:000001">
    <property type="entry name" value="Leukotriene A(4) hydrolase"/>
    <property type="match status" value="1"/>
</dbReference>
<feature type="binding site" evidence="14">
    <location>
        <position position="313"/>
    </location>
    <ligand>
        <name>Zn(2+)</name>
        <dbReference type="ChEBI" id="CHEBI:29105"/>
        <note>catalytic</note>
    </ligand>
</feature>
<dbReference type="CDD" id="cd09599">
    <property type="entry name" value="M1_LTA4H"/>
    <property type="match status" value="1"/>
</dbReference>
<evidence type="ECO:0000256" key="5">
    <source>
        <dbReference type="ARBA" id="ARBA00015611"/>
    </source>
</evidence>
<dbReference type="GO" id="GO:0006508">
    <property type="term" value="P:proteolysis"/>
    <property type="evidence" value="ECO:0007669"/>
    <property type="project" value="UniProtKB-KW"/>
</dbReference>
<evidence type="ECO:0000256" key="9">
    <source>
        <dbReference type="ARBA" id="ARBA00022801"/>
    </source>
</evidence>
<dbReference type="InterPro" id="IPR038502">
    <property type="entry name" value="M1_LTA-4_hydro/amino_C_sf"/>
</dbReference>
<comment type="cofactor">
    <cofactor evidence="14">
        <name>Zn(2+)</name>
        <dbReference type="ChEBI" id="CHEBI:29105"/>
    </cofactor>
    <text evidence="14">Binds 1 zinc ion per subunit.</text>
</comment>
<dbReference type="Pfam" id="PF17900">
    <property type="entry name" value="Peptidase_M1_N"/>
    <property type="match status" value="1"/>
</dbReference>
<comment type="similarity">
    <text evidence="3">Belongs to the peptidase M1 family.</text>
</comment>
<keyword evidence="9" id="KW-0378">Hydrolase</keyword>
<feature type="binding site" evidence="13">
    <location>
        <begin position="567"/>
        <end position="569"/>
    </location>
    <ligand>
        <name>a peptide</name>
        <dbReference type="ChEBI" id="CHEBI:60466"/>
    </ligand>
</feature>
<feature type="domain" description="Peptidase M1 leukotriene A4 hydrolase/aminopeptidase C-terminal" evidence="15">
    <location>
        <begin position="474"/>
        <end position="610"/>
    </location>
</feature>
<keyword evidence="8 14" id="KW-0479">Metal-binding</keyword>
<evidence type="ECO:0000256" key="11">
    <source>
        <dbReference type="ARBA" id="ARBA00023049"/>
    </source>
</evidence>
<dbReference type="SMART" id="SM01263">
    <property type="entry name" value="Leuk-A4-hydro_C"/>
    <property type="match status" value="1"/>
</dbReference>
<dbReference type="SUPFAM" id="SSF63737">
    <property type="entry name" value="Leukotriene A4 hydrolase N-terminal domain"/>
    <property type="match status" value="1"/>
</dbReference>
<dbReference type="Gene3D" id="3.30.2010.30">
    <property type="match status" value="1"/>
</dbReference>
<dbReference type="Proteomes" id="UP000808349">
    <property type="component" value="Unassembled WGS sequence"/>
</dbReference>
<organism evidence="16 17">
    <name type="scientific">Candidatus Defluviibacterium haderslevense</name>
    <dbReference type="NCBI Taxonomy" id="2981993"/>
    <lineage>
        <taxon>Bacteria</taxon>
        <taxon>Pseudomonadati</taxon>
        <taxon>Bacteroidota</taxon>
        <taxon>Saprospiria</taxon>
        <taxon>Saprospirales</taxon>
        <taxon>Saprospiraceae</taxon>
        <taxon>Candidatus Defluviibacterium</taxon>
    </lineage>
</organism>
<keyword evidence="7" id="KW-0645">Protease</keyword>
<evidence type="ECO:0000256" key="13">
    <source>
        <dbReference type="PIRSR" id="PIRSR634015-2"/>
    </source>
</evidence>
<dbReference type="InterPro" id="IPR001930">
    <property type="entry name" value="Peptidase_M1"/>
</dbReference>
<reference evidence="16 17" key="1">
    <citation type="submission" date="2020-10" db="EMBL/GenBank/DDBJ databases">
        <title>Connecting structure to function with the recovery of over 1000 high-quality activated sludge metagenome-assembled genomes encoding full-length rRNA genes using long-read sequencing.</title>
        <authorList>
            <person name="Singleton C.M."/>
            <person name="Petriglieri F."/>
            <person name="Kristensen J.M."/>
            <person name="Kirkegaard R.H."/>
            <person name="Michaelsen T.Y."/>
            <person name="Andersen M.H."/>
            <person name="Karst S.M."/>
            <person name="Dueholm M.S."/>
            <person name="Nielsen P.H."/>
            <person name="Albertsen M."/>
        </authorList>
    </citation>
    <scope>NUCLEOTIDE SEQUENCE [LARGE SCALE GENOMIC DNA]</scope>
    <source>
        <strain evidence="16">Ribe_18-Q3-R11-54_BAT3C.373</strain>
    </source>
</reference>
<feature type="binding site" evidence="14">
    <location>
        <position position="332"/>
    </location>
    <ligand>
        <name>Zn(2+)</name>
        <dbReference type="ChEBI" id="CHEBI:29105"/>
        <note>catalytic</note>
    </ligand>
</feature>
<dbReference type="EC" id="3.4.11.2" evidence="4"/>
<dbReference type="GO" id="GO:0016285">
    <property type="term" value="F:alanyl aminopeptidase activity"/>
    <property type="evidence" value="ECO:0007669"/>
    <property type="project" value="UniProtKB-EC"/>
</dbReference>
<keyword evidence="11" id="KW-0482">Metalloprotease</keyword>
<keyword evidence="10 14" id="KW-0862">Zinc</keyword>
<evidence type="ECO:0000313" key="16">
    <source>
        <dbReference type="EMBL" id="MBK9718996.1"/>
    </source>
</evidence>
<evidence type="ECO:0000256" key="2">
    <source>
        <dbReference type="ARBA" id="ARBA00004496"/>
    </source>
</evidence>
<dbReference type="GO" id="GO:0005737">
    <property type="term" value="C:cytoplasm"/>
    <property type="evidence" value="ECO:0007669"/>
    <property type="project" value="UniProtKB-SubCell"/>
</dbReference>
<comment type="catalytic activity">
    <reaction evidence="1">
        <text>Release of an N-terminal amino acid, Xaa-|-Yaa- from a peptide, amide or arylamide. Xaa is preferably Ala, but may be most amino acids including Pro (slow action). When a terminal hydrophobic residue is followed by a prolyl residue, the two may be released as an intact Xaa-Pro dipeptide.</text>
        <dbReference type="EC" id="3.4.11.2"/>
    </reaction>
</comment>
<protein>
    <recommendedName>
        <fullName evidence="5">Aminopeptidase N</fullName>
        <ecNumber evidence="4">3.4.11.2</ecNumber>
    </recommendedName>
</protein>
<dbReference type="InterPro" id="IPR034015">
    <property type="entry name" value="M1_LTA4H"/>
</dbReference>
<evidence type="ECO:0000256" key="14">
    <source>
        <dbReference type="PIRSR" id="PIRSR634015-3"/>
    </source>
</evidence>
<evidence type="ECO:0000256" key="6">
    <source>
        <dbReference type="ARBA" id="ARBA00022490"/>
    </source>
</evidence>
<dbReference type="PANTHER" id="PTHR45726">
    <property type="entry name" value="LEUKOTRIENE A-4 HYDROLASE"/>
    <property type="match status" value="1"/>
</dbReference>
<comment type="subcellular location">
    <subcellularLocation>
        <location evidence="2">Cytoplasm</location>
    </subcellularLocation>
</comment>
<evidence type="ECO:0000256" key="1">
    <source>
        <dbReference type="ARBA" id="ARBA00000098"/>
    </source>
</evidence>
<evidence type="ECO:0000259" key="15">
    <source>
        <dbReference type="SMART" id="SM01263"/>
    </source>
</evidence>
<proteinExistence type="inferred from homology"/>
<feature type="active site" description="Proton acceptor" evidence="12">
    <location>
        <position position="310"/>
    </location>
</feature>
<gene>
    <name evidence="16" type="ORF">IPO85_16075</name>
</gene>
<dbReference type="Gene3D" id="1.10.390.10">
    <property type="entry name" value="Neutral Protease Domain 2"/>
    <property type="match status" value="1"/>
</dbReference>
<dbReference type="PRINTS" id="PR00756">
    <property type="entry name" value="ALADIPTASE"/>
</dbReference>
<dbReference type="Gene3D" id="1.25.40.320">
    <property type="entry name" value="Peptidase M1, leukotriene A4 hydrolase/aminopeptidase C-terminal domain"/>
    <property type="match status" value="1"/>
</dbReference>
<evidence type="ECO:0000256" key="12">
    <source>
        <dbReference type="PIRSR" id="PIRSR634015-1"/>
    </source>
</evidence>
<comment type="caution">
    <text evidence="16">The sequence shown here is derived from an EMBL/GenBank/DDBJ whole genome shotgun (WGS) entry which is preliminary data.</text>
</comment>
<feature type="binding site" evidence="13">
    <location>
        <begin position="153"/>
        <end position="155"/>
    </location>
    <ligand>
        <name>a peptide</name>
        <dbReference type="ChEBI" id="CHEBI:60466"/>
    </ligand>
</feature>
<dbReference type="InterPro" id="IPR042097">
    <property type="entry name" value="Aminopeptidase_N-like_N_sf"/>
</dbReference>
<name>A0A9D7SBL4_9BACT</name>
<feature type="binding site" evidence="14">
    <location>
        <position position="309"/>
    </location>
    <ligand>
        <name>Zn(2+)</name>
        <dbReference type="ChEBI" id="CHEBI:29105"/>
        <note>catalytic</note>
    </ligand>
</feature>
<dbReference type="SUPFAM" id="SSF55486">
    <property type="entry name" value="Metalloproteases ('zincins'), catalytic domain"/>
    <property type="match status" value="1"/>
</dbReference>
<dbReference type="Pfam" id="PF01433">
    <property type="entry name" value="Peptidase_M1"/>
    <property type="match status" value="1"/>
</dbReference>
<dbReference type="InterPro" id="IPR016024">
    <property type="entry name" value="ARM-type_fold"/>
</dbReference>
<evidence type="ECO:0000313" key="17">
    <source>
        <dbReference type="Proteomes" id="UP000808349"/>
    </source>
</evidence>
<feature type="binding site" evidence="13">
    <location>
        <begin position="280"/>
        <end position="285"/>
    </location>
    <ligand>
        <name>a peptide</name>
        <dbReference type="ChEBI" id="CHEBI:60466"/>
    </ligand>
</feature>
<dbReference type="GO" id="GO:0008237">
    <property type="term" value="F:metallopeptidase activity"/>
    <property type="evidence" value="ECO:0007669"/>
    <property type="project" value="UniProtKB-KW"/>
</dbReference>
<evidence type="ECO:0000256" key="3">
    <source>
        <dbReference type="ARBA" id="ARBA00010136"/>
    </source>
</evidence>
<sequence length="614" mass="70274">MFLGLLITFGSCTNVTIPKTIIQNRPDPHSFSQPEIAKTTHLELDVICDFEKKQIIGTATYTIERTTGEEIILDLNGPVIESISLDSESGKKENAEFTIGPLDSILGYPLIIKLKQDTRKIVINYHTTEAAKALQWMAPSLTFSKKFPFLFTQSQSIFARTWLPCQDSPGIRFTYNAKIKVPEGMMAAMSATNPQALNPQGQYTFHMDQHIPAYLMALAVGDFSFRAIGPRTGVYAESNLLEKAVWEFEDLEKMVNAAEQLYGTYPWGRYDVIVLPSSFPFGGMENPKLTFLTPSVIAGDRSLTSLLAHELAHSWSGNLVTNATWEDFWLNEGFTTYFESRIMESLYGKEYADMLSLLGSNDLKVAMTEFGENNPLTQLKLDLKNQDPEDALSDIAYEKGKRLLRYLEERVGRDQWDLFLRSYFKEFAFKSNTTERFQKYLLEYFKELNPKIQDTINIWLYKPGLIDFIPNYTSKKFDAVDQQLSDYLKHKTLQSLHTKDWSTHEWIHFIHSLPIQAPLVEPLEQAFQLSKSKNAEIASIWLIYLIKNNYGKQYLAAIDGFLTGVGRRKFVLPIFEQLIDSGLKEEAKLLFNQVKDRYHPITYNSVNELLSVKN</sequence>
<dbReference type="PANTHER" id="PTHR45726:SF3">
    <property type="entry name" value="LEUKOTRIENE A-4 HYDROLASE"/>
    <property type="match status" value="1"/>
</dbReference>
<evidence type="ECO:0000256" key="4">
    <source>
        <dbReference type="ARBA" id="ARBA00012564"/>
    </source>
</evidence>
<dbReference type="EMBL" id="JADKFW010000014">
    <property type="protein sequence ID" value="MBK9718996.1"/>
    <property type="molecule type" value="Genomic_DNA"/>
</dbReference>
<dbReference type="Pfam" id="PF09127">
    <property type="entry name" value="Leuk-A4-hydro_C"/>
    <property type="match status" value="1"/>
</dbReference>
<dbReference type="InterPro" id="IPR049980">
    <property type="entry name" value="LTA4H_cat"/>
</dbReference>
<dbReference type="GO" id="GO:0008270">
    <property type="term" value="F:zinc ion binding"/>
    <property type="evidence" value="ECO:0007669"/>
    <property type="project" value="InterPro"/>
</dbReference>
<keyword evidence="6" id="KW-0963">Cytoplasm</keyword>
<dbReference type="InterPro" id="IPR014782">
    <property type="entry name" value="Peptidase_M1_dom"/>
</dbReference>
<evidence type="ECO:0000256" key="8">
    <source>
        <dbReference type="ARBA" id="ARBA00022723"/>
    </source>
</evidence>
<dbReference type="InterPro" id="IPR045357">
    <property type="entry name" value="Aminopeptidase_N-like_N"/>
</dbReference>
<dbReference type="Gene3D" id="2.60.40.1730">
    <property type="entry name" value="tricorn interacting facor f3 domain"/>
    <property type="match status" value="1"/>
</dbReference>